<reference evidence="1" key="1">
    <citation type="submission" date="2020-03" db="EMBL/GenBank/DDBJ databases">
        <title>Transcriptomic Profiling of the Digestive Tract of the Rat Flea, Xenopsylla cheopis, Following Blood Feeding and Infection with Yersinia pestis.</title>
        <authorList>
            <person name="Bland D.M."/>
            <person name="Martens C.A."/>
            <person name="Virtaneva K."/>
            <person name="Kanakabandi K."/>
            <person name="Long D."/>
            <person name="Rosenke R."/>
            <person name="Saturday G.A."/>
            <person name="Hoyt F.H."/>
            <person name="Bruno D.P."/>
            <person name="Ribeiro J.M.C."/>
            <person name="Hinnebusch J."/>
        </authorList>
    </citation>
    <scope>NUCLEOTIDE SEQUENCE</scope>
</reference>
<accession>A0A6M2DXM5</accession>
<evidence type="ECO:0000313" key="1">
    <source>
        <dbReference type="EMBL" id="NOV50972.1"/>
    </source>
</evidence>
<name>A0A6M2DXM5_XENCH</name>
<sequence length="69" mass="8196">MYMPIQCSIICLTLINVLCQIFLNIIISLRINFRCTCMAFSSAKIHHHLINYKRNHRLLGMCNRRFNII</sequence>
<proteinExistence type="predicted"/>
<protein>
    <submittedName>
        <fullName evidence="1">Putative secreted protein</fullName>
    </submittedName>
</protein>
<organism evidence="1">
    <name type="scientific">Xenopsylla cheopis</name>
    <name type="common">Oriental rat flea</name>
    <name type="synonym">Pulex cheopis</name>
    <dbReference type="NCBI Taxonomy" id="163159"/>
    <lineage>
        <taxon>Eukaryota</taxon>
        <taxon>Metazoa</taxon>
        <taxon>Ecdysozoa</taxon>
        <taxon>Arthropoda</taxon>
        <taxon>Hexapoda</taxon>
        <taxon>Insecta</taxon>
        <taxon>Pterygota</taxon>
        <taxon>Neoptera</taxon>
        <taxon>Endopterygota</taxon>
        <taxon>Siphonaptera</taxon>
        <taxon>Pulicidae</taxon>
        <taxon>Xenopsyllinae</taxon>
        <taxon>Xenopsylla</taxon>
    </lineage>
</organism>
<dbReference type="EMBL" id="GIIL01007246">
    <property type="protein sequence ID" value="NOV50972.1"/>
    <property type="molecule type" value="Transcribed_RNA"/>
</dbReference>
<dbReference type="AlphaFoldDB" id="A0A6M2DXM5"/>